<dbReference type="AlphaFoldDB" id="A0A0B8NS40"/>
<comment type="caution">
    <text evidence="1">The sequence shown here is derived from an EMBL/GenBank/DDBJ whole genome shotgun (WGS) entry which is preliminary data.</text>
</comment>
<dbReference type="Proteomes" id="UP000031671">
    <property type="component" value="Unassembled WGS sequence"/>
</dbReference>
<reference evidence="1 2" key="2">
    <citation type="submission" date="2015-01" db="EMBL/GenBank/DDBJ databases">
        <authorList>
            <consortium name="NBRP consortium"/>
            <person name="Sawabe T."/>
            <person name="Meirelles P."/>
            <person name="Feng G."/>
            <person name="Sayaka M."/>
            <person name="Hattori M."/>
            <person name="Ohkuma M."/>
        </authorList>
    </citation>
    <scope>NUCLEOTIDE SEQUENCE [LARGE SCALE GENOMIC DNA]</scope>
    <source>
        <strain evidence="2">JCM 19231</strain>
    </source>
</reference>
<dbReference type="EMBL" id="BBRZ01000001">
    <property type="protein sequence ID" value="GAM53943.1"/>
    <property type="molecule type" value="Genomic_DNA"/>
</dbReference>
<organism evidence="1 2">
    <name type="scientific">Vibrio ishigakensis</name>
    <dbReference type="NCBI Taxonomy" id="1481914"/>
    <lineage>
        <taxon>Bacteria</taxon>
        <taxon>Pseudomonadati</taxon>
        <taxon>Pseudomonadota</taxon>
        <taxon>Gammaproteobacteria</taxon>
        <taxon>Vibrionales</taxon>
        <taxon>Vibrionaceae</taxon>
        <taxon>Vibrio</taxon>
    </lineage>
</organism>
<evidence type="ECO:0000313" key="2">
    <source>
        <dbReference type="Proteomes" id="UP000031671"/>
    </source>
</evidence>
<reference evidence="1 2" key="1">
    <citation type="submission" date="2015-01" db="EMBL/GenBank/DDBJ databases">
        <title>Vibrio sp. C1 JCM 19231 whole genome shotgun sequence.</title>
        <authorList>
            <person name="Sawabe T."/>
            <person name="Meirelles P."/>
            <person name="Feng G."/>
            <person name="Sayaka M."/>
            <person name="Hattori M."/>
            <person name="Ohkuma M."/>
        </authorList>
    </citation>
    <scope>NUCLEOTIDE SEQUENCE [LARGE SCALE GENOMIC DNA]</scope>
    <source>
        <strain evidence="2">JCM 19231</strain>
    </source>
</reference>
<name>A0A0B8NS40_9VIBR</name>
<proteinExistence type="predicted"/>
<gene>
    <name evidence="1" type="ORF">JCM19231_3463</name>
</gene>
<sequence>MGLKIAWMLSQPVTLLLRSLVVLEFLGMSFHRKGVRAAFINPELSVDEMQFACKT</sequence>
<keyword evidence="2" id="KW-1185">Reference proteome</keyword>
<accession>A0A0B8NS40</accession>
<evidence type="ECO:0000313" key="1">
    <source>
        <dbReference type="EMBL" id="GAM53943.1"/>
    </source>
</evidence>
<protein>
    <submittedName>
        <fullName evidence="1">Uncharacterized protein</fullName>
    </submittedName>
</protein>